<dbReference type="EMBL" id="JACJIA010000010">
    <property type="protein sequence ID" value="MBA8954988.1"/>
    <property type="molecule type" value="Genomic_DNA"/>
</dbReference>
<comment type="caution">
    <text evidence="3">The sequence shown here is derived from an EMBL/GenBank/DDBJ whole genome shotgun (WGS) entry which is preliminary data.</text>
</comment>
<dbReference type="PRINTS" id="PR00040">
    <property type="entry name" value="HTHMERR"/>
</dbReference>
<evidence type="ECO:0000313" key="4">
    <source>
        <dbReference type="Proteomes" id="UP000572680"/>
    </source>
</evidence>
<evidence type="ECO:0000313" key="3">
    <source>
        <dbReference type="EMBL" id="MBA8954988.1"/>
    </source>
</evidence>
<reference evidence="3 4" key="1">
    <citation type="submission" date="2020-08" db="EMBL/GenBank/DDBJ databases">
        <title>Genomic Encyclopedia of Type Strains, Phase IV (KMG-IV): sequencing the most valuable type-strain genomes for metagenomic binning, comparative biology and taxonomic classification.</title>
        <authorList>
            <person name="Goeker M."/>
        </authorList>
    </citation>
    <scope>NUCLEOTIDE SEQUENCE [LARGE SCALE GENOMIC DNA]</scope>
    <source>
        <strain evidence="3 4">DSM 44197</strain>
    </source>
</reference>
<evidence type="ECO:0000259" key="2">
    <source>
        <dbReference type="PROSITE" id="PS50937"/>
    </source>
</evidence>
<organism evidence="3 4">
    <name type="scientific">Actinomadura namibiensis</name>
    <dbReference type="NCBI Taxonomy" id="182080"/>
    <lineage>
        <taxon>Bacteria</taxon>
        <taxon>Bacillati</taxon>
        <taxon>Actinomycetota</taxon>
        <taxon>Actinomycetes</taxon>
        <taxon>Streptosporangiales</taxon>
        <taxon>Thermomonosporaceae</taxon>
        <taxon>Actinomadura</taxon>
    </lineage>
</organism>
<dbReference type="InterPro" id="IPR000551">
    <property type="entry name" value="MerR-type_HTH_dom"/>
</dbReference>
<name>A0A7W3QQ92_ACTNM</name>
<evidence type="ECO:0000256" key="1">
    <source>
        <dbReference type="ARBA" id="ARBA00023125"/>
    </source>
</evidence>
<dbReference type="PROSITE" id="PS50937">
    <property type="entry name" value="HTH_MERR_2"/>
    <property type="match status" value="1"/>
</dbReference>
<dbReference type="RefSeq" id="WP_182847004.1">
    <property type="nucleotide sequence ID" value="NZ_JACJIA010000010.1"/>
</dbReference>
<proteinExistence type="predicted"/>
<accession>A0A7W3QQ92</accession>
<dbReference type="Gene3D" id="1.10.1660.10">
    <property type="match status" value="1"/>
</dbReference>
<dbReference type="GO" id="GO:0003700">
    <property type="term" value="F:DNA-binding transcription factor activity"/>
    <property type="evidence" value="ECO:0007669"/>
    <property type="project" value="InterPro"/>
</dbReference>
<gene>
    <name evidence="3" type="ORF">HNR61_006645</name>
</gene>
<dbReference type="SUPFAM" id="SSF46955">
    <property type="entry name" value="Putative DNA-binding domain"/>
    <property type="match status" value="1"/>
</dbReference>
<dbReference type="SMART" id="SM00422">
    <property type="entry name" value="HTH_MERR"/>
    <property type="match status" value="1"/>
</dbReference>
<keyword evidence="1 3" id="KW-0238">DNA-binding</keyword>
<protein>
    <submittedName>
        <fullName evidence="3">DNA-binding transcriptional MerR regulator</fullName>
    </submittedName>
</protein>
<dbReference type="PANTHER" id="PTHR30204">
    <property type="entry name" value="REDOX-CYCLING DRUG-SENSING TRANSCRIPTIONAL ACTIVATOR SOXR"/>
    <property type="match status" value="1"/>
</dbReference>
<dbReference type="GO" id="GO:0003677">
    <property type="term" value="F:DNA binding"/>
    <property type="evidence" value="ECO:0007669"/>
    <property type="project" value="UniProtKB-KW"/>
</dbReference>
<dbReference type="AlphaFoldDB" id="A0A7W3QQ92"/>
<dbReference type="PANTHER" id="PTHR30204:SF93">
    <property type="entry name" value="HTH MERR-TYPE DOMAIN-CONTAINING PROTEIN"/>
    <property type="match status" value="1"/>
</dbReference>
<feature type="domain" description="HTH merR-type" evidence="2">
    <location>
        <begin position="5"/>
        <end position="73"/>
    </location>
</feature>
<keyword evidence="4" id="KW-1185">Reference proteome</keyword>
<sequence length="309" mass="32636">MSETTLSIGELADRAGLPVRTVRFYCDEGLLPVGRSGGGHRRFDPSAVERLRTIRRLRALGLGLAAIAGVLDGERSLAEAVAAERAALEVELSALAWRHATLRAVEQAGPAERAARLDLLAAAGNGAAARDALVGFWRSVIVAPIGGRYLDGFVALAVPDPPADPTPGQVVAYAEMVALAADPTLVRRVRARGRVNARAISDEEALMEGVGEAWRLAVPALAAGAPPAPGAALDRLVAAHAGVRGGRDTPEFRRHLHAELTLDQDPRLDRYWRLAARVTGDRLSLGLTHEWLLASLGVSNRSLRGTGPA</sequence>
<dbReference type="Pfam" id="PF13411">
    <property type="entry name" value="MerR_1"/>
    <property type="match status" value="1"/>
</dbReference>
<dbReference type="InterPro" id="IPR047057">
    <property type="entry name" value="MerR_fam"/>
</dbReference>
<dbReference type="CDD" id="cd00592">
    <property type="entry name" value="HTH_MerR-like"/>
    <property type="match status" value="1"/>
</dbReference>
<dbReference type="Proteomes" id="UP000572680">
    <property type="component" value="Unassembled WGS sequence"/>
</dbReference>
<dbReference type="InterPro" id="IPR009061">
    <property type="entry name" value="DNA-bd_dom_put_sf"/>
</dbReference>